<sequence>MPLYLDCDTGVDDALALAYLFNAPAAELAGVGTVFGNVTSAEGAANTAALLGLAGRSDVPVAVGAHDPIAGTFGGGARHVHGHNGVGGVDLPPGHRPGAETAAEMLVRLAHEHPHTLHVLTTAPLTNIAEALRIEPDLPALVANLTVMGGAVWVPGNVTPVAEANVANDPEAARVVLRAGFRTLLVPLDVTLRHHFDDTDADLFTHAGPPLHAALGQMLRHYVGFYESIGSGRRAPLHDPLAAAIAVGEVATTQVRGTALDVLLEAEDRGRTVAVDDPGVPKVGVVVEADPAAAAVIRERIMATAPLTAA</sequence>
<dbReference type="InterPro" id="IPR036452">
    <property type="entry name" value="Ribo_hydro-like"/>
</dbReference>
<evidence type="ECO:0000259" key="3">
    <source>
        <dbReference type="Pfam" id="PF01156"/>
    </source>
</evidence>
<dbReference type="SUPFAM" id="SSF53590">
    <property type="entry name" value="Nucleoside hydrolase"/>
    <property type="match status" value="1"/>
</dbReference>
<dbReference type="InterPro" id="IPR023186">
    <property type="entry name" value="IUNH"/>
</dbReference>
<dbReference type="Proteomes" id="UP000501179">
    <property type="component" value="Chromosome"/>
</dbReference>
<accession>A0A6G9H8X7</accession>
<dbReference type="AlphaFoldDB" id="A0A6G9H8X7"/>
<feature type="domain" description="Inosine/uridine-preferring nucleoside hydrolase" evidence="3">
    <location>
        <begin position="4"/>
        <end position="292"/>
    </location>
</feature>
<dbReference type="GO" id="GO:0008477">
    <property type="term" value="F:purine nucleosidase activity"/>
    <property type="evidence" value="ECO:0007669"/>
    <property type="project" value="TreeGrafter"/>
</dbReference>
<name>A0A6G9H8X7_9ACTN</name>
<dbReference type="PANTHER" id="PTHR12304">
    <property type="entry name" value="INOSINE-URIDINE PREFERRING NUCLEOSIDE HYDROLASE"/>
    <property type="match status" value="1"/>
</dbReference>
<organism evidence="4 5">
    <name type="scientific">Streptomyces liangshanensis</name>
    <dbReference type="NCBI Taxonomy" id="2717324"/>
    <lineage>
        <taxon>Bacteria</taxon>
        <taxon>Bacillati</taxon>
        <taxon>Actinomycetota</taxon>
        <taxon>Actinomycetes</taxon>
        <taxon>Kitasatosporales</taxon>
        <taxon>Streptomycetaceae</taxon>
        <taxon>Streptomyces</taxon>
    </lineage>
</organism>
<protein>
    <submittedName>
        <fullName evidence="4">Nucleoside hydrolase</fullName>
    </submittedName>
</protein>
<evidence type="ECO:0000256" key="1">
    <source>
        <dbReference type="ARBA" id="ARBA00022801"/>
    </source>
</evidence>
<dbReference type="KEGG" id="slia:HA039_03610"/>
<dbReference type="Gene3D" id="3.90.245.10">
    <property type="entry name" value="Ribonucleoside hydrolase-like"/>
    <property type="match status" value="1"/>
</dbReference>
<dbReference type="EMBL" id="CP050177">
    <property type="protein sequence ID" value="QIQ06671.1"/>
    <property type="molecule type" value="Genomic_DNA"/>
</dbReference>
<keyword evidence="2" id="KW-0326">Glycosidase</keyword>
<dbReference type="Pfam" id="PF01156">
    <property type="entry name" value="IU_nuc_hydro"/>
    <property type="match status" value="1"/>
</dbReference>
<reference evidence="4 5" key="1">
    <citation type="submission" date="2020-03" db="EMBL/GenBank/DDBJ databases">
        <title>A novel species.</title>
        <authorList>
            <person name="Gao J."/>
        </authorList>
    </citation>
    <scope>NUCLEOTIDE SEQUENCE [LARGE SCALE GENOMIC DNA]</scope>
    <source>
        <strain evidence="4 5">QMT-12</strain>
    </source>
</reference>
<dbReference type="GO" id="GO:0006152">
    <property type="term" value="P:purine nucleoside catabolic process"/>
    <property type="evidence" value="ECO:0007669"/>
    <property type="project" value="TreeGrafter"/>
</dbReference>
<dbReference type="GO" id="GO:0005829">
    <property type="term" value="C:cytosol"/>
    <property type="evidence" value="ECO:0007669"/>
    <property type="project" value="TreeGrafter"/>
</dbReference>
<evidence type="ECO:0000313" key="4">
    <source>
        <dbReference type="EMBL" id="QIQ06671.1"/>
    </source>
</evidence>
<dbReference type="InterPro" id="IPR001910">
    <property type="entry name" value="Inosine/uridine_hydrolase_dom"/>
</dbReference>
<evidence type="ECO:0000256" key="2">
    <source>
        <dbReference type="ARBA" id="ARBA00023295"/>
    </source>
</evidence>
<evidence type="ECO:0000313" key="5">
    <source>
        <dbReference type="Proteomes" id="UP000501179"/>
    </source>
</evidence>
<keyword evidence="1 4" id="KW-0378">Hydrolase</keyword>
<proteinExistence type="predicted"/>
<dbReference type="PANTHER" id="PTHR12304:SF4">
    <property type="entry name" value="URIDINE NUCLEOSIDASE"/>
    <property type="match status" value="1"/>
</dbReference>
<gene>
    <name evidence="4" type="ORF">HA039_03610</name>
</gene>
<keyword evidence="5" id="KW-1185">Reference proteome</keyword>